<dbReference type="Gene3D" id="3.40.50.300">
    <property type="entry name" value="P-loop containing nucleotide triphosphate hydrolases"/>
    <property type="match status" value="1"/>
</dbReference>
<sequence>MCWRVSPGWQAACRAGHTALALATRRAKKALIIPRACADEAALAGDLPVLPADTLWQVVAHLLDQEKIPPHKLSASVKTTAPVDDLADVRGQQQARRALEVAAAGGHNLLFAGPPGTGKTMLASRLPGILPPLSEEDALEVAAVRSVCGLPLEADWGKRPFRQPHHSASAAALVGGGSKPNPAKSP</sequence>
<reference evidence="4" key="1">
    <citation type="journal article" date="2019" name="Microbiol. Resour. Announc.">
        <title>Complete Genome Sequence of Halomonas olivaria, a Moderately Halophilic Bacterium Isolated from Olive Processing Effluents, Obtained by Nanopore Sequencing.</title>
        <authorList>
            <person name="Nagata S."/>
            <person name="Ii K.M."/>
            <person name="Tsukimi T."/>
            <person name="Miura M.C."/>
            <person name="Galipon J."/>
            <person name="Arakawa K."/>
        </authorList>
    </citation>
    <scope>NUCLEOTIDE SEQUENCE [LARGE SCALE GENOMIC DNA]</scope>
    <source>
        <strain evidence="4">TYRC17</strain>
    </source>
</reference>
<dbReference type="PANTHER" id="PTHR32039:SF7">
    <property type="entry name" value="COMPETENCE PROTEIN COMM"/>
    <property type="match status" value="1"/>
</dbReference>
<gene>
    <name evidence="3" type="ORF">HORIV_69020</name>
</gene>
<dbReference type="EMBL" id="AP019416">
    <property type="protein sequence ID" value="BBI54481.1"/>
    <property type="molecule type" value="Genomic_DNA"/>
</dbReference>
<dbReference type="PANTHER" id="PTHR32039">
    <property type="entry name" value="MAGNESIUM-CHELATASE SUBUNIT CHLI"/>
    <property type="match status" value="1"/>
</dbReference>
<dbReference type="InterPro" id="IPR000523">
    <property type="entry name" value="Mg_chelatse_chII-like_cat_dom"/>
</dbReference>
<dbReference type="SUPFAM" id="SSF52540">
    <property type="entry name" value="P-loop containing nucleoside triphosphate hydrolases"/>
    <property type="match status" value="1"/>
</dbReference>
<name>A0ABN5XD82_9GAMM</name>
<organism evidence="3 4">
    <name type="scientific">Vreelandella olivaria</name>
    <dbReference type="NCBI Taxonomy" id="390919"/>
    <lineage>
        <taxon>Bacteria</taxon>
        <taxon>Pseudomonadati</taxon>
        <taxon>Pseudomonadota</taxon>
        <taxon>Gammaproteobacteria</taxon>
        <taxon>Oceanospirillales</taxon>
        <taxon>Halomonadaceae</taxon>
        <taxon>Vreelandella</taxon>
    </lineage>
</organism>
<evidence type="ECO:0000259" key="2">
    <source>
        <dbReference type="Pfam" id="PF01078"/>
    </source>
</evidence>
<dbReference type="Proteomes" id="UP000289555">
    <property type="component" value="Chromosome"/>
</dbReference>
<feature type="domain" description="Magnesium chelatase ChlI-like catalytic" evidence="2">
    <location>
        <begin position="85"/>
        <end position="183"/>
    </location>
</feature>
<protein>
    <recommendedName>
        <fullName evidence="2">Magnesium chelatase ChlI-like catalytic domain-containing protein</fullName>
    </recommendedName>
</protein>
<dbReference type="Pfam" id="PF01078">
    <property type="entry name" value="Mg_chelatase"/>
    <property type="match status" value="1"/>
</dbReference>
<feature type="region of interest" description="Disordered" evidence="1">
    <location>
        <begin position="161"/>
        <end position="186"/>
    </location>
</feature>
<dbReference type="InterPro" id="IPR045006">
    <property type="entry name" value="CHLI-like"/>
</dbReference>
<keyword evidence="4" id="KW-1185">Reference proteome</keyword>
<accession>A0ABN5XD82</accession>
<evidence type="ECO:0000313" key="3">
    <source>
        <dbReference type="EMBL" id="BBI54481.1"/>
    </source>
</evidence>
<proteinExistence type="predicted"/>
<evidence type="ECO:0000313" key="4">
    <source>
        <dbReference type="Proteomes" id="UP000289555"/>
    </source>
</evidence>
<dbReference type="InterPro" id="IPR027417">
    <property type="entry name" value="P-loop_NTPase"/>
</dbReference>
<evidence type="ECO:0000256" key="1">
    <source>
        <dbReference type="SAM" id="MobiDB-lite"/>
    </source>
</evidence>